<dbReference type="Pfam" id="PF00072">
    <property type="entry name" value="Response_reg"/>
    <property type="match status" value="1"/>
</dbReference>
<dbReference type="InterPro" id="IPR011006">
    <property type="entry name" value="CheY-like_superfamily"/>
</dbReference>
<keyword evidence="6" id="KW-0418">Kinase</keyword>
<dbReference type="InterPro" id="IPR003594">
    <property type="entry name" value="HATPase_dom"/>
</dbReference>
<feature type="region of interest" description="Disordered" evidence="12">
    <location>
        <begin position="1539"/>
        <end position="1565"/>
    </location>
</feature>
<evidence type="ECO:0000256" key="6">
    <source>
        <dbReference type="ARBA" id="ARBA00022777"/>
    </source>
</evidence>
<feature type="modified residue" description="Phosphohistidine" evidence="9">
    <location>
        <position position="1405"/>
    </location>
</feature>
<dbReference type="InterPro" id="IPR008207">
    <property type="entry name" value="Sig_transdc_His_kin_Hpt_dom"/>
</dbReference>
<keyword evidence="4 10" id="KW-0597">Phosphoprotein</keyword>
<dbReference type="EC" id="2.7.13.3" evidence="2"/>
<evidence type="ECO:0000259" key="13">
    <source>
        <dbReference type="PROSITE" id="PS50109"/>
    </source>
</evidence>
<evidence type="ECO:0000256" key="8">
    <source>
        <dbReference type="ARBA" id="ARBA00035100"/>
    </source>
</evidence>
<feature type="modified residue" description="4-aspartylphosphate" evidence="10">
    <location>
        <position position="2109"/>
    </location>
</feature>
<evidence type="ECO:0000313" key="17">
    <source>
        <dbReference type="EMBL" id="TQV69637.1"/>
    </source>
</evidence>
<protein>
    <recommendedName>
        <fullName evidence="3">Chemotaxis protein CheA</fullName>
        <ecNumber evidence="2">2.7.13.3</ecNumber>
    </recommendedName>
</protein>
<dbReference type="InterPro" id="IPR051315">
    <property type="entry name" value="Bact_Chemotaxis_CheA"/>
</dbReference>
<dbReference type="InterPro" id="IPR036061">
    <property type="entry name" value="CheW-like_dom_sf"/>
</dbReference>
<dbReference type="InterPro" id="IPR002545">
    <property type="entry name" value="CheW-lke_dom"/>
</dbReference>
<dbReference type="GO" id="GO:0006935">
    <property type="term" value="P:chemotaxis"/>
    <property type="evidence" value="ECO:0007669"/>
    <property type="project" value="InterPro"/>
</dbReference>
<feature type="compositionally biased region" description="Acidic residues" evidence="12">
    <location>
        <begin position="1150"/>
        <end position="1160"/>
    </location>
</feature>
<dbReference type="InterPro" id="IPR001789">
    <property type="entry name" value="Sig_transdc_resp-reg_receiver"/>
</dbReference>
<dbReference type="GO" id="GO:0000155">
    <property type="term" value="F:phosphorelay sensor kinase activity"/>
    <property type="evidence" value="ECO:0007669"/>
    <property type="project" value="InterPro"/>
</dbReference>
<dbReference type="PANTHER" id="PTHR43395:SF8">
    <property type="entry name" value="HISTIDINE KINASE"/>
    <property type="match status" value="1"/>
</dbReference>
<feature type="domain" description="HPt" evidence="16">
    <location>
        <begin position="796"/>
        <end position="901"/>
    </location>
</feature>
<dbReference type="SUPFAM" id="SSF55874">
    <property type="entry name" value="ATPase domain of HSP90 chaperone/DNA topoisomerase II/histidine kinase"/>
    <property type="match status" value="1"/>
</dbReference>
<evidence type="ECO:0000256" key="11">
    <source>
        <dbReference type="SAM" id="Coils"/>
    </source>
</evidence>
<comment type="caution">
    <text evidence="17">The sequence shown here is derived from an EMBL/GenBank/DDBJ whole genome shotgun (WGS) entry which is preliminary data.</text>
</comment>
<dbReference type="InterPro" id="IPR004358">
    <property type="entry name" value="Sig_transdc_His_kin-like_C"/>
</dbReference>
<evidence type="ECO:0000259" key="16">
    <source>
        <dbReference type="PROSITE" id="PS50894"/>
    </source>
</evidence>
<dbReference type="SMART" id="SM00387">
    <property type="entry name" value="HATPase_c"/>
    <property type="match status" value="1"/>
</dbReference>
<dbReference type="SUPFAM" id="SSF52172">
    <property type="entry name" value="CheY-like"/>
    <property type="match status" value="1"/>
</dbReference>
<feature type="modified residue" description="Phosphohistidine" evidence="9">
    <location>
        <position position="844"/>
    </location>
</feature>
<dbReference type="SUPFAM" id="SSF47226">
    <property type="entry name" value="Histidine-containing phosphotransfer domain, HPT domain"/>
    <property type="match status" value="6"/>
</dbReference>
<evidence type="ECO:0000313" key="18">
    <source>
        <dbReference type="Proteomes" id="UP000319732"/>
    </source>
</evidence>
<keyword evidence="18" id="KW-1185">Reference proteome</keyword>
<feature type="compositionally biased region" description="Low complexity" evidence="12">
    <location>
        <begin position="1161"/>
        <end position="1182"/>
    </location>
</feature>
<dbReference type="PROSITE" id="PS50894">
    <property type="entry name" value="HPT"/>
    <property type="match status" value="3"/>
</dbReference>
<dbReference type="Pfam" id="PF26379">
    <property type="entry name" value="FimL_2nd"/>
    <property type="match status" value="1"/>
</dbReference>
<evidence type="ECO:0000256" key="9">
    <source>
        <dbReference type="PROSITE-ProRule" id="PRU00110"/>
    </source>
</evidence>
<dbReference type="PRINTS" id="PR00344">
    <property type="entry name" value="BCTRLSENSOR"/>
</dbReference>
<evidence type="ECO:0000256" key="1">
    <source>
        <dbReference type="ARBA" id="ARBA00000085"/>
    </source>
</evidence>
<dbReference type="Pfam" id="PF02518">
    <property type="entry name" value="HATPase_c"/>
    <property type="match status" value="1"/>
</dbReference>
<dbReference type="InterPro" id="IPR004105">
    <property type="entry name" value="CheA-like_dim"/>
</dbReference>
<evidence type="ECO:0000256" key="7">
    <source>
        <dbReference type="ARBA" id="ARBA00023012"/>
    </source>
</evidence>
<feature type="modified residue" description="Phosphohistidine" evidence="9">
    <location>
        <position position="668"/>
    </location>
</feature>
<evidence type="ECO:0000256" key="4">
    <source>
        <dbReference type="ARBA" id="ARBA00022553"/>
    </source>
</evidence>
<dbReference type="SMART" id="SM01231">
    <property type="entry name" value="H-kinase_dim"/>
    <property type="match status" value="1"/>
</dbReference>
<dbReference type="CDD" id="cd00088">
    <property type="entry name" value="HPT"/>
    <property type="match status" value="3"/>
</dbReference>
<reference evidence="17 18" key="1">
    <citation type="submission" date="2019-06" db="EMBL/GenBank/DDBJ databases">
        <title>Whole genome sequence for Cellvibrionaceae sp. R142.</title>
        <authorList>
            <person name="Wang G."/>
        </authorList>
    </citation>
    <scope>NUCLEOTIDE SEQUENCE [LARGE SCALE GENOMIC DNA]</scope>
    <source>
        <strain evidence="17 18">R142</strain>
    </source>
</reference>
<dbReference type="SMART" id="SM00073">
    <property type="entry name" value="HPT"/>
    <property type="match status" value="3"/>
</dbReference>
<dbReference type="Proteomes" id="UP000319732">
    <property type="component" value="Unassembled WGS sequence"/>
</dbReference>
<dbReference type="PROSITE" id="PS50851">
    <property type="entry name" value="CHEW"/>
    <property type="match status" value="1"/>
</dbReference>
<dbReference type="InterPro" id="IPR058661">
    <property type="entry name" value="FimL_2nd"/>
</dbReference>
<dbReference type="Pfam" id="PF01584">
    <property type="entry name" value="CheW"/>
    <property type="match status" value="1"/>
</dbReference>
<dbReference type="Gene3D" id="3.40.50.2300">
    <property type="match status" value="1"/>
</dbReference>
<sequence>MGENRNYAALDWVIGEIGETLTQARQALEAYVEDQNDSTRIRFCLTHIHQVHGSLQMVEFFGAALLAEEMENLAQALMNNTVNNEAEAQEVLMRAILQLPVYLEQVKNTRRDHPSTVLPLLNDLRAVRGESLLTETKLFAPDLSAAHRIAGERQGITKDKRQFLSVAKKLRQMYQYAAAGVIRNVNPEENLAYLNKVFARLYQLTQGTARQPLWDIALALGDGLANDAVEASVSVKNLLRQLDKEIKVLALKGLPSLDEFTSDELIKNMLYYIARAPAKGKHLVRVKKRYGLQEALPETEDKPAEHQELMAAPDPDAVRSVVAALKDELDAIKHALDVVLSGSDDGRPLAEALPIFKRVADTMAVMGIGQLRKQVLALGENLQQAAEENNISQDLLMRVAGEIIEIEHTLEALAAGTGQGGRGAVERDIHIDRAQESVLRESRNGLEQAKDAIIEYIASQWDCDHLANVPKLLGEIRGGLEMVPLPRPARILEACAKYIQEQLLEQKNTPEWSTLDTLADAIASVEYYLERLGGDHEEDDELLLSVAEESVELLGYAVVPSVAAAKPEAVEPIAAVTPEPESAPQPAPELKAVPVAESAVAQPEPEPLSEAAEQEDEDHAGSDIDDEILEIFVEEAGEVLATINEFFPAWIDGFSDEEALTEVRRAFHTLKGSGRMVEAVDIGELAWAIENMLNRVIDETINPNQYVVGLIDRVRQLLPAMVDAFSRKSKNPHPAETELYMDWGASLAKGYTPPALAQEVDTQGAVVEGFTPLAAEPAAEPEPARPALVSADAEEDDADEKLLWEIFGSEAVTHLQVVESYISDMQQAAPLYTPPSDAMQRALHTLKGSAHMADVAPIAELATPLERFVKELRTYQVNIDEDILQLLKDGVSYTREALAQIEQGVTVQIPKLPLYIARIAELKELSVGHLIRQKEATSAGNKKVDPGLLSIFMAEDMNLLLDADKLLQRWQRNGFDSHELLSLVTELQTLEKGAEHANLPPMAHLSAHLRRVYELIDTDPHYENEAVFALLMNGHECLLDMVDAVAAGQNLRDIPAELAQRFESLAAAPPAAAEPELPVLESQELEEPALQESEVPELESEVPALQAEEELKATTPALEQSELPELESHELEVSVPATEEPEAPALEQSELPELESEELEVPALATEEPEALTLEQSELSEPASEELEVPALVTEEPEALTLEQSELSEPASEELQVPALATEEPEAPIPEQTDLPELESEELEVPVLEVEPFEAPELEHVDEVEVSALDSEVPADAPHDEIDTGDDAQTAAPIFADTFADTLDTELEGADIEVHETAQSFDVDVPLETTTSAAAGDGRVQAEADSETGGVTIDDEDGDEIDVEILEIFTEEADELLEEIDESIHEWEEDWDNAGPVEELKRALHTFKGGARLAGLMGIGELAHEFETYLIALNDGGDSVGQASFDRMHDYQDKLLKNTEKVKAKLAGHLPEGLQEVMVAQAQEAAEAPATETADSETAAADSETAAVPEADVEDAAKTAGSADILPFAPKPKAVPAVAAAPSSSPSVPALPETNTPAAASGASQIAARRSGPQEMVKVSSELLEELVNLAGETSISRGRMEEQVSELGFAIDEMESTIQRLQEQLRRLDIETEAQILFRQEQLAEHEDFDPLEMDRYSQLQHLSRALIESASDLMDLKSTLTDKTRDTETLLLQQARINTDLQEGLMRSRMVPFSRLVPRLRRIVRQVAGEVGKQVTFELDNVEGELDRSVLERMVAPLEHMLRNAVDHGIEPADERLKAGKPEAGRIVLSLGREGGDVLIRLADDGQGVNLARVREKAIERGLMRADAKLSDHDILQFILHAGFSTADKVTQISGRGVGMDVVNSEIKQLGGSVFIDSRPGEGSEFVVRLPFTVSVNRALMVEIGDDRYAIPLNTIEGIVRVSPFELEHYYQDEHARFEYAGENYQVRYLGTLLDSEASPKLEGQALPMPVVLVRTAENAVAFQVDSLLGSREIVVKSLGQQFSAVLGLSGATVMGDGSVVVILDLHAMIRQQAALANIAMPVLQKDAPVETEDDMQTVMVVDDSVTVRKVTSRFLEREGYHVFTAKDGADALRLLQDTIPDLMLLDIEMPRMDGFEVAKNVRSSSRLKQIPIIMITSRTGEKHRERALALGVQRYMGKPYQEDALLENIRELIGAEAD</sequence>
<keyword evidence="11" id="KW-0175">Coiled coil</keyword>
<dbReference type="Gene3D" id="1.20.120.160">
    <property type="entry name" value="HPT domain"/>
    <property type="match status" value="5"/>
</dbReference>
<dbReference type="PROSITE" id="PS50110">
    <property type="entry name" value="RESPONSE_REGULATORY"/>
    <property type="match status" value="1"/>
</dbReference>
<feature type="region of interest" description="Disordered" evidence="12">
    <location>
        <begin position="1119"/>
        <end position="1243"/>
    </location>
</feature>
<dbReference type="Pfam" id="PF01627">
    <property type="entry name" value="Hpt"/>
    <property type="match status" value="4"/>
</dbReference>
<dbReference type="RefSeq" id="WP_142929276.1">
    <property type="nucleotide sequence ID" value="NZ_ML660105.1"/>
</dbReference>
<evidence type="ECO:0000259" key="15">
    <source>
        <dbReference type="PROSITE" id="PS50851"/>
    </source>
</evidence>
<dbReference type="EMBL" id="VHSG01000027">
    <property type="protein sequence ID" value="TQV69637.1"/>
    <property type="molecule type" value="Genomic_DNA"/>
</dbReference>
<feature type="domain" description="CheW-like" evidence="15">
    <location>
        <begin position="1898"/>
        <end position="2037"/>
    </location>
</feature>
<dbReference type="CDD" id="cd17574">
    <property type="entry name" value="REC_OmpR"/>
    <property type="match status" value="1"/>
</dbReference>
<dbReference type="Gene3D" id="3.30.565.10">
    <property type="entry name" value="Histidine kinase-like ATPase, C-terminal domain"/>
    <property type="match status" value="1"/>
</dbReference>
<comment type="catalytic activity">
    <reaction evidence="1">
        <text>ATP + protein L-histidine = ADP + protein N-phospho-L-histidine.</text>
        <dbReference type="EC" id="2.7.13.3"/>
    </reaction>
</comment>
<feature type="domain" description="Response regulatory" evidence="14">
    <location>
        <begin position="2060"/>
        <end position="2176"/>
    </location>
</feature>
<dbReference type="CDD" id="cd16916">
    <property type="entry name" value="HATPase_CheA-like"/>
    <property type="match status" value="1"/>
</dbReference>
<dbReference type="InterPro" id="IPR036890">
    <property type="entry name" value="HATPase_C_sf"/>
</dbReference>
<evidence type="ECO:0000259" key="14">
    <source>
        <dbReference type="PROSITE" id="PS50110"/>
    </source>
</evidence>
<feature type="region of interest" description="Disordered" evidence="12">
    <location>
        <begin position="1484"/>
        <end position="1509"/>
    </location>
</feature>
<keyword evidence="7" id="KW-0902">Two-component regulatory system</keyword>
<dbReference type="InterPro" id="IPR036641">
    <property type="entry name" value="HPT_dom_sf"/>
</dbReference>
<evidence type="ECO:0000256" key="5">
    <source>
        <dbReference type="ARBA" id="ARBA00022679"/>
    </source>
</evidence>
<name>A0A545SXE4_9GAMM</name>
<dbReference type="Gene3D" id="2.30.30.40">
    <property type="entry name" value="SH3 Domains"/>
    <property type="match status" value="1"/>
</dbReference>
<dbReference type="SMART" id="SM00260">
    <property type="entry name" value="CheW"/>
    <property type="match status" value="1"/>
</dbReference>
<comment type="function">
    <text evidence="8">Involved in the transmission of sensory signals from the chemoreceptors to the flagellar motors. CheA is autophosphorylated; it can transfer its phosphate group to either CheB or CheY.</text>
</comment>
<feature type="domain" description="HPt" evidence="16">
    <location>
        <begin position="621"/>
        <end position="725"/>
    </location>
</feature>
<evidence type="ECO:0000256" key="3">
    <source>
        <dbReference type="ARBA" id="ARBA00021495"/>
    </source>
</evidence>
<dbReference type="GO" id="GO:0005737">
    <property type="term" value="C:cytoplasm"/>
    <property type="evidence" value="ECO:0007669"/>
    <property type="project" value="InterPro"/>
</dbReference>
<evidence type="ECO:0000256" key="2">
    <source>
        <dbReference type="ARBA" id="ARBA00012438"/>
    </source>
</evidence>
<evidence type="ECO:0000256" key="10">
    <source>
        <dbReference type="PROSITE-ProRule" id="PRU00169"/>
    </source>
</evidence>
<feature type="coiled-coil region" evidence="11">
    <location>
        <begin position="1605"/>
        <end position="1632"/>
    </location>
</feature>
<keyword evidence="5" id="KW-0808">Transferase</keyword>
<feature type="compositionally biased region" description="Low complexity" evidence="12">
    <location>
        <begin position="1539"/>
        <end position="1550"/>
    </location>
</feature>
<evidence type="ECO:0000256" key="12">
    <source>
        <dbReference type="SAM" id="MobiDB-lite"/>
    </source>
</evidence>
<feature type="domain" description="HPt" evidence="16">
    <location>
        <begin position="1358"/>
        <end position="1469"/>
    </location>
</feature>
<dbReference type="SMART" id="SM00448">
    <property type="entry name" value="REC"/>
    <property type="match status" value="1"/>
</dbReference>
<gene>
    <name evidence="17" type="ORF">FKG94_22860</name>
</gene>
<proteinExistence type="predicted"/>
<dbReference type="SUPFAM" id="SSF50341">
    <property type="entry name" value="CheW-like"/>
    <property type="match status" value="1"/>
</dbReference>
<dbReference type="PANTHER" id="PTHR43395">
    <property type="entry name" value="SENSOR HISTIDINE KINASE CHEA"/>
    <property type="match status" value="1"/>
</dbReference>
<feature type="compositionally biased region" description="Acidic residues" evidence="12">
    <location>
        <begin position="1234"/>
        <end position="1243"/>
    </location>
</feature>
<accession>A0A545SXE4</accession>
<feature type="domain" description="Histidine kinase" evidence="13">
    <location>
        <begin position="1644"/>
        <end position="1896"/>
    </location>
</feature>
<organism evidence="17 18">
    <name type="scientific">Exilibacterium tricleocarpae</name>
    <dbReference type="NCBI Taxonomy" id="2591008"/>
    <lineage>
        <taxon>Bacteria</taxon>
        <taxon>Pseudomonadati</taxon>
        <taxon>Pseudomonadota</taxon>
        <taxon>Gammaproteobacteria</taxon>
        <taxon>Cellvibrionales</taxon>
        <taxon>Cellvibrionaceae</taxon>
        <taxon>Exilibacterium</taxon>
    </lineage>
</organism>
<dbReference type="FunFam" id="3.30.565.10:FF:000016">
    <property type="entry name" value="Chemotaxis protein CheA, putative"/>
    <property type="match status" value="1"/>
</dbReference>
<feature type="compositionally biased region" description="Low complexity" evidence="12">
    <location>
        <begin position="1133"/>
        <end position="1149"/>
    </location>
</feature>
<dbReference type="PROSITE" id="PS50109">
    <property type="entry name" value="HIS_KIN"/>
    <property type="match status" value="1"/>
</dbReference>
<dbReference type="OrthoDB" id="9803176at2"/>
<feature type="region of interest" description="Disordered" evidence="12">
    <location>
        <begin position="596"/>
        <end position="620"/>
    </location>
</feature>
<dbReference type="InterPro" id="IPR005467">
    <property type="entry name" value="His_kinase_dom"/>
</dbReference>